<organism evidence="1 2">
    <name type="scientific">Mucuna pruriens</name>
    <name type="common">Velvet bean</name>
    <name type="synonym">Dolichos pruriens</name>
    <dbReference type="NCBI Taxonomy" id="157652"/>
    <lineage>
        <taxon>Eukaryota</taxon>
        <taxon>Viridiplantae</taxon>
        <taxon>Streptophyta</taxon>
        <taxon>Embryophyta</taxon>
        <taxon>Tracheophyta</taxon>
        <taxon>Spermatophyta</taxon>
        <taxon>Magnoliopsida</taxon>
        <taxon>eudicotyledons</taxon>
        <taxon>Gunneridae</taxon>
        <taxon>Pentapetalae</taxon>
        <taxon>rosids</taxon>
        <taxon>fabids</taxon>
        <taxon>Fabales</taxon>
        <taxon>Fabaceae</taxon>
        <taxon>Papilionoideae</taxon>
        <taxon>50 kb inversion clade</taxon>
        <taxon>NPAAA clade</taxon>
        <taxon>indigoferoid/millettioid clade</taxon>
        <taxon>Phaseoleae</taxon>
        <taxon>Mucuna</taxon>
    </lineage>
</organism>
<gene>
    <name evidence="1" type="ORF">CR513_42183</name>
</gene>
<accession>A0A371FHC6</accession>
<keyword evidence="2" id="KW-1185">Reference proteome</keyword>
<dbReference type="EMBL" id="QJKJ01009118">
    <property type="protein sequence ID" value="RDX77661.1"/>
    <property type="molecule type" value="Genomic_DNA"/>
</dbReference>
<protein>
    <submittedName>
        <fullName evidence="1">Uncharacterized protein</fullName>
    </submittedName>
</protein>
<dbReference type="AlphaFoldDB" id="A0A371FHC6"/>
<evidence type="ECO:0000313" key="2">
    <source>
        <dbReference type="Proteomes" id="UP000257109"/>
    </source>
</evidence>
<comment type="caution">
    <text evidence="1">The sequence shown here is derived from an EMBL/GenBank/DDBJ whole genome shotgun (WGS) entry which is preliminary data.</text>
</comment>
<proteinExistence type="predicted"/>
<name>A0A371FHC6_MUCPR</name>
<reference evidence="1" key="1">
    <citation type="submission" date="2018-05" db="EMBL/GenBank/DDBJ databases">
        <title>Draft genome of Mucuna pruriens seed.</title>
        <authorList>
            <person name="Nnadi N.E."/>
            <person name="Vos R."/>
            <person name="Hasami M.H."/>
            <person name="Devisetty U.K."/>
            <person name="Aguiy J.C."/>
        </authorList>
    </citation>
    <scope>NUCLEOTIDE SEQUENCE [LARGE SCALE GENOMIC DNA]</scope>
    <source>
        <strain evidence="1">JCA_2017</strain>
    </source>
</reference>
<sequence length="69" mass="7719">MNTPTTPSRSMGTKLSYTTKLITSQGRKNHDYPQPQGIKELWNCFGSKLRSSVGEDTMGQARVVYPKRG</sequence>
<feature type="non-terminal residue" evidence="1">
    <location>
        <position position="1"/>
    </location>
</feature>
<evidence type="ECO:0000313" key="1">
    <source>
        <dbReference type="EMBL" id="RDX77661.1"/>
    </source>
</evidence>
<dbReference type="Proteomes" id="UP000257109">
    <property type="component" value="Unassembled WGS sequence"/>
</dbReference>